<evidence type="ECO:0000313" key="8">
    <source>
        <dbReference type="Proteomes" id="UP000182459"/>
    </source>
</evidence>
<dbReference type="GO" id="GO:0008610">
    <property type="term" value="P:lipid biosynthetic process"/>
    <property type="evidence" value="ECO:0007669"/>
    <property type="project" value="InterPro"/>
</dbReference>
<keyword evidence="3 5" id="KW-1133">Transmembrane helix</keyword>
<dbReference type="GO" id="GO:0005506">
    <property type="term" value="F:iron ion binding"/>
    <property type="evidence" value="ECO:0007669"/>
    <property type="project" value="InterPro"/>
</dbReference>
<gene>
    <name evidence="7" type="ORF">FSC454_01875</name>
</gene>
<dbReference type="KEGG" id="fhi:FSC454_01875"/>
<sequence length="263" mass="30775">MNYELVARLGFFLLILFIVSLWELLAPMREQKISKQTRWINNLLLVFLNTLLLRLIFPTAAVGVAVFCQYYNLGLLNVVAIPMWLKILIAFLALDFTIYLQHVLFHYLPLLWRFHKVHHIDLDYDVTTGLRFHPVEIVLSMLIKFMAVFLVGAPVLAVIIFEIVLNCTSLFNHGNIRLPRYFDKFLRLFMVTPDTHRVHHSTILKETNSNFGFNLIWWDKLMGTYLAQPKKGHIDMDIGLSEYTNPKQTQNLISMLKIPFLKK</sequence>
<evidence type="ECO:0000256" key="2">
    <source>
        <dbReference type="ARBA" id="ARBA00022692"/>
    </source>
</evidence>
<feature type="transmembrane region" description="Helical" evidence="5">
    <location>
        <begin position="84"/>
        <end position="108"/>
    </location>
</feature>
<keyword evidence="4 5" id="KW-0472">Membrane</keyword>
<dbReference type="InterPro" id="IPR006694">
    <property type="entry name" value="Fatty_acid_hydroxylase"/>
</dbReference>
<keyword evidence="8" id="KW-1185">Reference proteome</keyword>
<dbReference type="PANTHER" id="PTHR11863">
    <property type="entry name" value="STEROL DESATURASE"/>
    <property type="match status" value="1"/>
</dbReference>
<protein>
    <submittedName>
        <fullName evidence="7">Sterol desaturase</fullName>
    </submittedName>
</protein>
<keyword evidence="2 5" id="KW-0812">Transmembrane</keyword>
<feature type="transmembrane region" description="Helical" evidence="5">
    <location>
        <begin position="46"/>
        <end position="72"/>
    </location>
</feature>
<dbReference type="Pfam" id="PF04116">
    <property type="entry name" value="FA_hydroxylase"/>
    <property type="match status" value="1"/>
</dbReference>
<proteinExistence type="predicted"/>
<evidence type="ECO:0000256" key="5">
    <source>
        <dbReference type="SAM" id="Phobius"/>
    </source>
</evidence>
<evidence type="ECO:0000256" key="4">
    <source>
        <dbReference type="ARBA" id="ARBA00023136"/>
    </source>
</evidence>
<comment type="subcellular location">
    <subcellularLocation>
        <location evidence="1">Membrane</location>
    </subcellularLocation>
</comment>
<accession>A0AAC9J704</accession>
<evidence type="ECO:0000256" key="3">
    <source>
        <dbReference type="ARBA" id="ARBA00022989"/>
    </source>
</evidence>
<dbReference type="Proteomes" id="UP000182459">
    <property type="component" value="Chromosome"/>
</dbReference>
<dbReference type="GO" id="GO:0016020">
    <property type="term" value="C:membrane"/>
    <property type="evidence" value="ECO:0007669"/>
    <property type="project" value="UniProtKB-SubCell"/>
</dbReference>
<dbReference type="AlphaFoldDB" id="A0AAC9J704"/>
<feature type="domain" description="Fatty acid hydroxylase" evidence="6">
    <location>
        <begin position="88"/>
        <end position="224"/>
    </location>
</feature>
<evidence type="ECO:0000313" key="7">
    <source>
        <dbReference type="EMBL" id="APD49980.1"/>
    </source>
</evidence>
<organism evidence="7 8">
    <name type="scientific">Francisella hispaniensis FSC454</name>
    <dbReference type="NCBI Taxonomy" id="1088883"/>
    <lineage>
        <taxon>Bacteria</taxon>
        <taxon>Pseudomonadati</taxon>
        <taxon>Pseudomonadota</taxon>
        <taxon>Gammaproteobacteria</taxon>
        <taxon>Thiotrichales</taxon>
        <taxon>Francisellaceae</taxon>
        <taxon>Francisella</taxon>
    </lineage>
</organism>
<feature type="transmembrane region" description="Helical" evidence="5">
    <location>
        <begin position="6"/>
        <end position="25"/>
    </location>
</feature>
<feature type="transmembrane region" description="Helical" evidence="5">
    <location>
        <begin position="141"/>
        <end position="165"/>
    </location>
</feature>
<dbReference type="GO" id="GO:0016491">
    <property type="term" value="F:oxidoreductase activity"/>
    <property type="evidence" value="ECO:0007669"/>
    <property type="project" value="InterPro"/>
</dbReference>
<reference evidence="7 8" key="1">
    <citation type="submission" date="2016-11" db="EMBL/GenBank/DDBJ databases">
        <authorList>
            <person name="Hagglund E."/>
            <person name="Bystrom M."/>
            <person name="Naslund J."/>
            <person name="Stenberg P."/>
            <person name="Sjodin A."/>
        </authorList>
    </citation>
    <scope>NUCLEOTIDE SEQUENCE [LARGE SCALE GENOMIC DNA]</scope>
    <source>
        <strain evidence="7 8">CCUG 58020</strain>
    </source>
</reference>
<evidence type="ECO:0000259" key="6">
    <source>
        <dbReference type="Pfam" id="PF04116"/>
    </source>
</evidence>
<name>A0AAC9J704_9GAMM</name>
<dbReference type="EMBL" id="CP018093">
    <property type="protein sequence ID" value="APD49980.1"/>
    <property type="molecule type" value="Genomic_DNA"/>
</dbReference>
<dbReference type="RefSeq" id="WP_066045616.1">
    <property type="nucleotide sequence ID" value="NZ_CP018093.1"/>
</dbReference>
<evidence type="ECO:0000256" key="1">
    <source>
        <dbReference type="ARBA" id="ARBA00004370"/>
    </source>
</evidence>
<dbReference type="InterPro" id="IPR050307">
    <property type="entry name" value="Sterol_Desaturase_Related"/>
</dbReference>